<evidence type="ECO:0000256" key="1">
    <source>
        <dbReference type="SAM" id="MobiDB-lite"/>
    </source>
</evidence>
<keyword evidence="3" id="KW-1185">Reference proteome</keyword>
<protein>
    <submittedName>
        <fullName evidence="2">Uncharacterized protein</fullName>
    </submittedName>
</protein>
<feature type="region of interest" description="Disordered" evidence="1">
    <location>
        <begin position="148"/>
        <end position="215"/>
    </location>
</feature>
<feature type="compositionally biased region" description="Basic and acidic residues" evidence="1">
    <location>
        <begin position="188"/>
        <end position="197"/>
    </location>
</feature>
<dbReference type="AlphaFoldDB" id="A0AAN6V7Q9"/>
<dbReference type="RefSeq" id="XP_062639804.1">
    <property type="nucleotide sequence ID" value="XM_062779642.1"/>
</dbReference>
<proteinExistence type="predicted"/>
<gene>
    <name evidence="2" type="ORF">C8A04DRAFT_25655</name>
</gene>
<sequence>MGYKHHQTPTKARVHGAYEFARLQKLHYGCPFYKNDIFRATGVSRSSGYKILRDYPRTFHNNSFVDETRGRKRKLDDEDLNKIEKLIWEHGLEGKSLPYQWLLTESGIEKEVANRTVLRALVQRGWKRCSTCQKSFVNAKLAEKQCEEARNSAEDTPTTPKKGSSGGAKTKVCGPCGGFQLQPPAGDPDPHAERDEAVNDSPLASSALSDERGDH</sequence>
<accession>A0AAN6V7Q9</accession>
<comment type="caution">
    <text evidence="2">The sequence shown here is derived from an EMBL/GenBank/DDBJ whole genome shotgun (WGS) entry which is preliminary data.</text>
</comment>
<evidence type="ECO:0000313" key="2">
    <source>
        <dbReference type="EMBL" id="KAK4146433.1"/>
    </source>
</evidence>
<evidence type="ECO:0000313" key="3">
    <source>
        <dbReference type="Proteomes" id="UP001302676"/>
    </source>
</evidence>
<reference evidence="2" key="1">
    <citation type="journal article" date="2023" name="Mol. Phylogenet. Evol.">
        <title>Genome-scale phylogeny and comparative genomics of the fungal order Sordariales.</title>
        <authorList>
            <person name="Hensen N."/>
            <person name="Bonometti L."/>
            <person name="Westerberg I."/>
            <person name="Brannstrom I.O."/>
            <person name="Guillou S."/>
            <person name="Cros-Aarteil S."/>
            <person name="Calhoun S."/>
            <person name="Haridas S."/>
            <person name="Kuo A."/>
            <person name="Mondo S."/>
            <person name="Pangilinan J."/>
            <person name="Riley R."/>
            <person name="LaButti K."/>
            <person name="Andreopoulos B."/>
            <person name="Lipzen A."/>
            <person name="Chen C."/>
            <person name="Yan M."/>
            <person name="Daum C."/>
            <person name="Ng V."/>
            <person name="Clum A."/>
            <person name="Steindorff A."/>
            <person name="Ohm R.A."/>
            <person name="Martin F."/>
            <person name="Silar P."/>
            <person name="Natvig D.O."/>
            <person name="Lalanne C."/>
            <person name="Gautier V."/>
            <person name="Ament-Velasquez S.L."/>
            <person name="Kruys A."/>
            <person name="Hutchinson M.I."/>
            <person name="Powell A.J."/>
            <person name="Barry K."/>
            <person name="Miller A.N."/>
            <person name="Grigoriev I.V."/>
            <person name="Debuchy R."/>
            <person name="Gladieux P."/>
            <person name="Hiltunen Thoren M."/>
            <person name="Johannesson H."/>
        </authorList>
    </citation>
    <scope>NUCLEOTIDE SEQUENCE</scope>
    <source>
        <strain evidence="2">CBS 141.50</strain>
    </source>
</reference>
<dbReference type="EMBL" id="MU853561">
    <property type="protein sequence ID" value="KAK4146433.1"/>
    <property type="molecule type" value="Genomic_DNA"/>
</dbReference>
<reference evidence="2" key="2">
    <citation type="submission" date="2023-05" db="EMBL/GenBank/DDBJ databases">
        <authorList>
            <consortium name="Lawrence Berkeley National Laboratory"/>
            <person name="Steindorff A."/>
            <person name="Hensen N."/>
            <person name="Bonometti L."/>
            <person name="Westerberg I."/>
            <person name="Brannstrom I.O."/>
            <person name="Guillou S."/>
            <person name="Cros-Aarteil S."/>
            <person name="Calhoun S."/>
            <person name="Haridas S."/>
            <person name="Kuo A."/>
            <person name="Mondo S."/>
            <person name="Pangilinan J."/>
            <person name="Riley R."/>
            <person name="Labutti K."/>
            <person name="Andreopoulos B."/>
            <person name="Lipzen A."/>
            <person name="Chen C."/>
            <person name="Yanf M."/>
            <person name="Daum C."/>
            <person name="Ng V."/>
            <person name="Clum A."/>
            <person name="Ohm R."/>
            <person name="Martin F."/>
            <person name="Silar P."/>
            <person name="Natvig D."/>
            <person name="Lalanne C."/>
            <person name="Gautier V."/>
            <person name="Ament-Velasquez S.L."/>
            <person name="Kruys A."/>
            <person name="Hutchinson M.I."/>
            <person name="Powell A.J."/>
            <person name="Barry K."/>
            <person name="Miller A.N."/>
            <person name="Grigoriev I.V."/>
            <person name="Debuchy R."/>
            <person name="Gladieux P."/>
            <person name="Thoren M.H."/>
            <person name="Johannesson H."/>
        </authorList>
    </citation>
    <scope>NUCLEOTIDE SEQUENCE</scope>
    <source>
        <strain evidence="2">CBS 141.50</strain>
    </source>
</reference>
<dbReference type="GeneID" id="87816255"/>
<name>A0AAN6V7Q9_9PEZI</name>
<organism evidence="2 3">
    <name type="scientific">Dichotomopilus funicola</name>
    <dbReference type="NCBI Taxonomy" id="1934379"/>
    <lineage>
        <taxon>Eukaryota</taxon>
        <taxon>Fungi</taxon>
        <taxon>Dikarya</taxon>
        <taxon>Ascomycota</taxon>
        <taxon>Pezizomycotina</taxon>
        <taxon>Sordariomycetes</taxon>
        <taxon>Sordariomycetidae</taxon>
        <taxon>Sordariales</taxon>
        <taxon>Chaetomiaceae</taxon>
        <taxon>Dichotomopilus</taxon>
    </lineage>
</organism>
<dbReference type="Proteomes" id="UP001302676">
    <property type="component" value="Unassembled WGS sequence"/>
</dbReference>